<dbReference type="Proteomes" id="UP000509327">
    <property type="component" value="Chromosome"/>
</dbReference>
<dbReference type="EMBL" id="CP054614">
    <property type="protein sequence ID" value="QKS57595.1"/>
    <property type="molecule type" value="Genomic_DNA"/>
</dbReference>
<reference evidence="1 3" key="1">
    <citation type="submission" date="2018-06" db="EMBL/GenBank/DDBJ databases">
        <title>Genomic Encyclopedia of Type Strains, Phase III (KMG-III): the genomes of soil and plant-associated and newly described type strains.</title>
        <authorList>
            <person name="Whitman W."/>
        </authorList>
    </citation>
    <scope>NUCLEOTIDE SEQUENCE [LARGE SCALE GENOMIC DNA]</scope>
    <source>
        <strain evidence="1 3">CECT 7022</strain>
    </source>
</reference>
<dbReference type="PROSITE" id="PS51257">
    <property type="entry name" value="PROKAR_LIPOPROTEIN"/>
    <property type="match status" value="1"/>
</dbReference>
<dbReference type="EMBL" id="QJSW01000047">
    <property type="protein sequence ID" value="PYE42090.1"/>
    <property type="molecule type" value="Genomic_DNA"/>
</dbReference>
<organism evidence="1 3">
    <name type="scientific">Paenibacillus barcinonensis</name>
    <dbReference type="NCBI Taxonomy" id="198119"/>
    <lineage>
        <taxon>Bacteria</taxon>
        <taxon>Bacillati</taxon>
        <taxon>Bacillota</taxon>
        <taxon>Bacilli</taxon>
        <taxon>Bacillales</taxon>
        <taxon>Paenibacillaceae</taxon>
        <taxon>Paenibacillus</taxon>
    </lineage>
</organism>
<evidence type="ECO:0000313" key="2">
    <source>
        <dbReference type="EMBL" id="QKS57595.1"/>
    </source>
</evidence>
<proteinExistence type="predicted"/>
<dbReference type="RefSeq" id="WP_110899745.1">
    <property type="nucleotide sequence ID" value="NZ_CP054614.1"/>
</dbReference>
<dbReference type="OrthoDB" id="9877247at2"/>
<accession>A0A2V4VB97</accession>
<evidence type="ECO:0000313" key="4">
    <source>
        <dbReference type="Proteomes" id="UP000509327"/>
    </source>
</evidence>
<sequence>MSRRWRIILIVFAAFTLLVSGCAITYHVKNNNIVKKATPIGVEYFKKVYDVTVEFTDSQVMGEYVRPDVVLYGYINNDVNERISIAINYNTYEVQYVGGPEWLLEKGEKILLRINSEVRLCFV</sequence>
<keyword evidence="4" id="KW-1185">Reference proteome</keyword>
<evidence type="ECO:0000313" key="3">
    <source>
        <dbReference type="Proteomes" id="UP000247790"/>
    </source>
</evidence>
<evidence type="ECO:0000313" key="1">
    <source>
        <dbReference type="EMBL" id="PYE42090.1"/>
    </source>
</evidence>
<gene>
    <name evidence="1" type="ORF">DFQ00_1477</name>
    <name evidence="2" type="ORF">HUB98_15640</name>
</gene>
<protein>
    <submittedName>
        <fullName evidence="1">Uncharacterized protein</fullName>
    </submittedName>
</protein>
<dbReference type="Proteomes" id="UP000247790">
    <property type="component" value="Unassembled WGS sequence"/>
</dbReference>
<reference evidence="2 4" key="2">
    <citation type="submission" date="2020-06" db="EMBL/GenBank/DDBJ databases">
        <title>Complete genome of Paenibacillus barcinonensis KACC11450.</title>
        <authorList>
            <person name="Kim M."/>
            <person name="Park Y.-J."/>
            <person name="Shin J.-H."/>
        </authorList>
    </citation>
    <scope>NUCLEOTIDE SEQUENCE [LARGE SCALE GENOMIC DNA]</scope>
    <source>
        <strain evidence="2 4">KACC11450</strain>
    </source>
</reference>
<name>A0A2V4VB97_PAEBA</name>
<dbReference type="AlphaFoldDB" id="A0A2V4VB97"/>